<name>A0A5N5CVM1_9PEZI</name>
<organism evidence="1 2">
    <name type="scientific">Lasiodiplodia theobromae</name>
    <dbReference type="NCBI Taxonomy" id="45133"/>
    <lineage>
        <taxon>Eukaryota</taxon>
        <taxon>Fungi</taxon>
        <taxon>Dikarya</taxon>
        <taxon>Ascomycota</taxon>
        <taxon>Pezizomycotina</taxon>
        <taxon>Dothideomycetes</taxon>
        <taxon>Dothideomycetes incertae sedis</taxon>
        <taxon>Botryosphaeriales</taxon>
        <taxon>Botryosphaeriaceae</taxon>
        <taxon>Lasiodiplodia</taxon>
    </lineage>
</organism>
<evidence type="ECO:0000313" key="1">
    <source>
        <dbReference type="EMBL" id="KAB2569372.1"/>
    </source>
</evidence>
<protein>
    <submittedName>
        <fullName evidence="1">Uncharacterized protein</fullName>
    </submittedName>
</protein>
<accession>A0A5N5CVM1</accession>
<dbReference type="AlphaFoldDB" id="A0A5N5CVM1"/>
<proteinExistence type="predicted"/>
<reference evidence="1 2" key="1">
    <citation type="journal article" date="2019" name="Sci. Rep.">
        <title>A multi-omics analysis of the grapevine pathogen Lasiodiplodia theobromae reveals that temperature affects the expression of virulence- and pathogenicity-related genes.</title>
        <authorList>
            <person name="Felix C."/>
            <person name="Meneses R."/>
            <person name="Goncalves M.F.M."/>
            <person name="Tilleman L."/>
            <person name="Duarte A.S."/>
            <person name="Jorrin-Novo J.V."/>
            <person name="Van de Peer Y."/>
            <person name="Deforce D."/>
            <person name="Van Nieuwerburgh F."/>
            <person name="Esteves A.C."/>
            <person name="Alves A."/>
        </authorList>
    </citation>
    <scope>NUCLEOTIDE SEQUENCE [LARGE SCALE GENOMIC DNA]</scope>
    <source>
        <strain evidence="1 2">LA-SOL3</strain>
    </source>
</reference>
<evidence type="ECO:0000313" key="2">
    <source>
        <dbReference type="Proteomes" id="UP000325902"/>
    </source>
</evidence>
<dbReference type="EMBL" id="VCHE01000198">
    <property type="protein sequence ID" value="KAB2569372.1"/>
    <property type="molecule type" value="Genomic_DNA"/>
</dbReference>
<sequence length="144" mass="15601">MTSTENPKWYKYQPLPPGHIISLLKLHANDPTSARLALVNILSRPLASGPDYEAISYVWDKPPVCVTISITIASSGSTTAVCINHLAPHPPDPACRAAEERGAGQVGAGRRLLLHFGLGWRRRRYDAGSEFNNGGGRGRSSRKS</sequence>
<comment type="caution">
    <text evidence="1">The sequence shown here is derived from an EMBL/GenBank/DDBJ whole genome shotgun (WGS) entry which is preliminary data.</text>
</comment>
<dbReference type="Proteomes" id="UP000325902">
    <property type="component" value="Unassembled WGS sequence"/>
</dbReference>
<keyword evidence="2" id="KW-1185">Reference proteome</keyword>
<gene>
    <name evidence="1" type="ORF">DBV05_g11939</name>
</gene>